<dbReference type="Proteomes" id="UP000242146">
    <property type="component" value="Unassembled WGS sequence"/>
</dbReference>
<keyword evidence="3" id="KW-1185">Reference proteome</keyword>
<dbReference type="InterPro" id="IPR001810">
    <property type="entry name" value="F-box_dom"/>
</dbReference>
<reference evidence="2 3" key="1">
    <citation type="submission" date="2016-07" db="EMBL/GenBank/DDBJ databases">
        <title>Pervasive Adenine N6-methylation of Active Genes in Fungi.</title>
        <authorList>
            <consortium name="DOE Joint Genome Institute"/>
            <person name="Mondo S.J."/>
            <person name="Dannebaum R.O."/>
            <person name="Kuo R.C."/>
            <person name="Labutti K."/>
            <person name="Haridas S."/>
            <person name="Kuo A."/>
            <person name="Salamov A."/>
            <person name="Ahrendt S.R."/>
            <person name="Lipzen A."/>
            <person name="Sullivan W."/>
            <person name="Andreopoulos W.B."/>
            <person name="Clum A."/>
            <person name="Lindquist E."/>
            <person name="Daum C."/>
            <person name="Ramamoorthy G.K."/>
            <person name="Gryganskyi A."/>
            <person name="Culley D."/>
            <person name="Magnuson J.K."/>
            <person name="James T.Y."/>
            <person name="O'Malley M.A."/>
            <person name="Stajich J.E."/>
            <person name="Spatafora J.W."/>
            <person name="Visel A."/>
            <person name="Grigoriev I.V."/>
        </authorList>
    </citation>
    <scope>NUCLEOTIDE SEQUENCE [LARGE SCALE GENOMIC DNA]</scope>
    <source>
        <strain evidence="2 3">NRRL 3301</strain>
    </source>
</reference>
<dbReference type="OrthoDB" id="3259156at2759"/>
<comment type="caution">
    <text evidence="2">The sequence shown here is derived from an EMBL/GenBank/DDBJ whole genome shotgun (WGS) entry which is preliminary data.</text>
</comment>
<name>A0A1X2G4L5_9FUNG</name>
<evidence type="ECO:0000259" key="1">
    <source>
        <dbReference type="PROSITE" id="PS50181"/>
    </source>
</evidence>
<dbReference type="EMBL" id="MCGT01000045">
    <property type="protein sequence ID" value="ORX44903.1"/>
    <property type="molecule type" value="Genomic_DNA"/>
</dbReference>
<protein>
    <recommendedName>
        <fullName evidence="1">F-box domain-containing protein</fullName>
    </recommendedName>
</protein>
<proteinExistence type="predicted"/>
<gene>
    <name evidence="2" type="ORF">DM01DRAFT_1340218</name>
</gene>
<sequence length="573" mass="65613">MLKLPNEIVQLILSYTPREKLVACLVVNRLWHSIALPLFYHWIDLDTPKRYEVFLRCLLYSKVNKSFVGNLVEHLRFHSPDIRFTHEEFAQLVELTPNVLTCNYTVPVYKKHNQRFTNRWKKLTRLPKWHEDDPERLMSSLGHQFTHIAAKSIFLHVACSFALIKADRFCNLTTLEIQKDSCTSHTGLSLLETLHRACPNMTTLSFHITGQPGYLDWDALLPAPSLTSLIIPNLNAAAYSSDWSKYIQLKYPHLMHFSINFSAVNIHTVATIPIPAITLSSVIASMTRLVSLHLDLELISNTSAAAFKILDPVSLQRWLNDEPRQHSLSSFSWHCPGNRHFTNFDSTYTMAGPTTIGQLRSFRQSAFHGSDEWLLDLMYVPLQEPGPVITFSRLVTFYIDPGMRNGNRRINVLKLLQSAPALLNLTLRNCSIDGDQDPLENLDTLHYHPLQTLHLCRIIVCKAHSDGPDPLDMTRLVNICPHLDQLMLHECRCQTFLLDSPQHTFSRVSVSIIHLDGTSYTKLTLVLDDDTNAPVSNSLFPNVIRCKSVDHFDGGKCMDTIFHRRWSPDKKWY</sequence>
<evidence type="ECO:0000313" key="3">
    <source>
        <dbReference type="Proteomes" id="UP000242146"/>
    </source>
</evidence>
<organism evidence="2 3">
    <name type="scientific">Hesseltinella vesiculosa</name>
    <dbReference type="NCBI Taxonomy" id="101127"/>
    <lineage>
        <taxon>Eukaryota</taxon>
        <taxon>Fungi</taxon>
        <taxon>Fungi incertae sedis</taxon>
        <taxon>Mucoromycota</taxon>
        <taxon>Mucoromycotina</taxon>
        <taxon>Mucoromycetes</taxon>
        <taxon>Mucorales</taxon>
        <taxon>Cunninghamellaceae</taxon>
        <taxon>Hesseltinella</taxon>
    </lineage>
</organism>
<evidence type="ECO:0000313" key="2">
    <source>
        <dbReference type="EMBL" id="ORX44903.1"/>
    </source>
</evidence>
<accession>A0A1X2G4L5</accession>
<dbReference type="AlphaFoldDB" id="A0A1X2G4L5"/>
<dbReference type="SUPFAM" id="SSF81383">
    <property type="entry name" value="F-box domain"/>
    <property type="match status" value="1"/>
</dbReference>
<dbReference type="PROSITE" id="PS50181">
    <property type="entry name" value="FBOX"/>
    <property type="match status" value="1"/>
</dbReference>
<feature type="domain" description="F-box" evidence="1">
    <location>
        <begin position="1"/>
        <end position="45"/>
    </location>
</feature>
<dbReference type="Pfam" id="PF12937">
    <property type="entry name" value="F-box-like"/>
    <property type="match status" value="1"/>
</dbReference>
<dbReference type="InterPro" id="IPR036047">
    <property type="entry name" value="F-box-like_dom_sf"/>
</dbReference>